<dbReference type="EMBL" id="FQWQ01000003">
    <property type="protein sequence ID" value="SHH61260.1"/>
    <property type="molecule type" value="Genomic_DNA"/>
</dbReference>
<accession>A0A1M5UEA3</accession>
<evidence type="ECO:0000313" key="2">
    <source>
        <dbReference type="Proteomes" id="UP000184212"/>
    </source>
</evidence>
<name>A0A1M5UEA3_9BACT</name>
<organism evidence="1 2">
    <name type="scientific">Chryseolinea serpens</name>
    <dbReference type="NCBI Taxonomy" id="947013"/>
    <lineage>
        <taxon>Bacteria</taxon>
        <taxon>Pseudomonadati</taxon>
        <taxon>Bacteroidota</taxon>
        <taxon>Cytophagia</taxon>
        <taxon>Cytophagales</taxon>
        <taxon>Fulvivirgaceae</taxon>
        <taxon>Chryseolinea</taxon>
    </lineage>
</organism>
<dbReference type="AlphaFoldDB" id="A0A1M5UEA3"/>
<protein>
    <submittedName>
        <fullName evidence="1">Uncharacterized protein</fullName>
    </submittedName>
</protein>
<keyword evidence="2" id="KW-1185">Reference proteome</keyword>
<dbReference type="STRING" id="947013.SAMN04488109_4625"/>
<gene>
    <name evidence="1" type="ORF">SAMN04488109_4625</name>
</gene>
<dbReference type="Proteomes" id="UP000184212">
    <property type="component" value="Unassembled WGS sequence"/>
</dbReference>
<sequence>MTMTLYTKQHDKAPNALFEWLNYPLASSSRKSATRQFCCFGRADDFLRQVSLLSHSTWGGIQTDPETTPCQPTAFSGYFFRPFEFSPPRRTFHHNSGYPDAIRVPGEKQHNNRAPHAHGNGAVNFHGASPDAPGCSAPIACQIVRRSKFSFGALS</sequence>
<reference evidence="1 2" key="1">
    <citation type="submission" date="2016-11" db="EMBL/GenBank/DDBJ databases">
        <authorList>
            <person name="Jaros S."/>
            <person name="Januszkiewicz K."/>
            <person name="Wedrychowicz H."/>
        </authorList>
    </citation>
    <scope>NUCLEOTIDE SEQUENCE [LARGE SCALE GENOMIC DNA]</scope>
    <source>
        <strain evidence="1 2">DSM 24574</strain>
    </source>
</reference>
<proteinExistence type="predicted"/>
<evidence type="ECO:0000313" key="1">
    <source>
        <dbReference type="EMBL" id="SHH61260.1"/>
    </source>
</evidence>